<feature type="transmembrane region" description="Helical" evidence="1">
    <location>
        <begin position="20"/>
        <end position="39"/>
    </location>
</feature>
<dbReference type="EMBL" id="JAADJZ010000012">
    <property type="protein sequence ID" value="KAF2871181.1"/>
    <property type="molecule type" value="Genomic_DNA"/>
</dbReference>
<name>A0A7C8M9A1_9PLEO</name>
<keyword evidence="3" id="KW-1185">Reference proteome</keyword>
<accession>A0A7C8M9A1</accession>
<dbReference type="Proteomes" id="UP000481861">
    <property type="component" value="Unassembled WGS sequence"/>
</dbReference>
<organism evidence="2 3">
    <name type="scientific">Massariosphaeria phaeospora</name>
    <dbReference type="NCBI Taxonomy" id="100035"/>
    <lineage>
        <taxon>Eukaryota</taxon>
        <taxon>Fungi</taxon>
        <taxon>Dikarya</taxon>
        <taxon>Ascomycota</taxon>
        <taxon>Pezizomycotina</taxon>
        <taxon>Dothideomycetes</taxon>
        <taxon>Pleosporomycetidae</taxon>
        <taxon>Pleosporales</taxon>
        <taxon>Pleosporales incertae sedis</taxon>
        <taxon>Massariosphaeria</taxon>
    </lineage>
</organism>
<gene>
    <name evidence="2" type="ORF">BDV95DRAFT_56120</name>
</gene>
<dbReference type="AlphaFoldDB" id="A0A7C8M9A1"/>
<proteinExistence type="predicted"/>
<keyword evidence="1" id="KW-0472">Membrane</keyword>
<evidence type="ECO:0000313" key="3">
    <source>
        <dbReference type="Proteomes" id="UP000481861"/>
    </source>
</evidence>
<reference evidence="2 3" key="1">
    <citation type="submission" date="2020-01" db="EMBL/GenBank/DDBJ databases">
        <authorList>
            <consortium name="DOE Joint Genome Institute"/>
            <person name="Haridas S."/>
            <person name="Albert R."/>
            <person name="Binder M."/>
            <person name="Bloem J."/>
            <person name="Labutti K."/>
            <person name="Salamov A."/>
            <person name="Andreopoulos B."/>
            <person name="Baker S.E."/>
            <person name="Barry K."/>
            <person name="Bills G."/>
            <person name="Bluhm B.H."/>
            <person name="Cannon C."/>
            <person name="Castanera R."/>
            <person name="Culley D.E."/>
            <person name="Daum C."/>
            <person name="Ezra D."/>
            <person name="Gonzalez J.B."/>
            <person name="Henrissat B."/>
            <person name="Kuo A."/>
            <person name="Liang C."/>
            <person name="Lipzen A."/>
            <person name="Lutzoni F."/>
            <person name="Magnuson J."/>
            <person name="Mondo S."/>
            <person name="Nolan M."/>
            <person name="Ohm R."/>
            <person name="Pangilinan J."/>
            <person name="Park H.-J.H."/>
            <person name="Ramirez L."/>
            <person name="Alfaro M."/>
            <person name="Sun H."/>
            <person name="Tritt A."/>
            <person name="Yoshinaga Y."/>
            <person name="Zwiers L.-H.L."/>
            <person name="Turgeon B.G."/>
            <person name="Goodwin S.B."/>
            <person name="Spatafora J.W."/>
            <person name="Crous P.W."/>
            <person name="Grigoriev I.V."/>
        </authorList>
    </citation>
    <scope>NUCLEOTIDE SEQUENCE [LARGE SCALE GENOMIC DNA]</scope>
    <source>
        <strain evidence="2 3">CBS 611.86</strain>
    </source>
</reference>
<comment type="caution">
    <text evidence="2">The sequence shown here is derived from an EMBL/GenBank/DDBJ whole genome shotgun (WGS) entry which is preliminary data.</text>
</comment>
<evidence type="ECO:0000256" key="1">
    <source>
        <dbReference type="SAM" id="Phobius"/>
    </source>
</evidence>
<keyword evidence="1" id="KW-0812">Transmembrane</keyword>
<keyword evidence="1" id="KW-1133">Transmembrane helix</keyword>
<protein>
    <submittedName>
        <fullName evidence="2">Uncharacterized protein</fullName>
    </submittedName>
</protein>
<sequence>MLNSELLVWLVFPEKAKIGFCFFSAFLLLWQGIHMFSLISSTHDSNDRPHSSISVSVRLHNSLMGWTWSFGRPRQRFCLVHWQPWLLHGWAWTALLVIVCWYGVEVVKAQSQSINQFNSIT</sequence>
<feature type="transmembrane region" description="Helical" evidence="1">
    <location>
        <begin position="85"/>
        <end position="104"/>
    </location>
</feature>
<evidence type="ECO:0000313" key="2">
    <source>
        <dbReference type="EMBL" id="KAF2871181.1"/>
    </source>
</evidence>